<proteinExistence type="predicted"/>
<evidence type="ECO:0000256" key="1">
    <source>
        <dbReference type="SAM" id="Phobius"/>
    </source>
</evidence>
<keyword evidence="1" id="KW-0812">Transmembrane</keyword>
<accession>A0AAV9RPB3</accession>
<organism evidence="2 3">
    <name type="scientific">Crenichthys baileyi</name>
    <name type="common">White River springfish</name>
    <dbReference type="NCBI Taxonomy" id="28760"/>
    <lineage>
        <taxon>Eukaryota</taxon>
        <taxon>Metazoa</taxon>
        <taxon>Chordata</taxon>
        <taxon>Craniata</taxon>
        <taxon>Vertebrata</taxon>
        <taxon>Euteleostomi</taxon>
        <taxon>Actinopterygii</taxon>
        <taxon>Neopterygii</taxon>
        <taxon>Teleostei</taxon>
        <taxon>Neoteleostei</taxon>
        <taxon>Acanthomorphata</taxon>
        <taxon>Ovalentaria</taxon>
        <taxon>Atherinomorphae</taxon>
        <taxon>Cyprinodontiformes</taxon>
        <taxon>Goodeidae</taxon>
        <taxon>Crenichthys</taxon>
    </lineage>
</organism>
<gene>
    <name evidence="2" type="ORF">CRENBAI_025768</name>
</gene>
<reference evidence="2 3" key="1">
    <citation type="submission" date="2021-06" db="EMBL/GenBank/DDBJ databases">
        <authorList>
            <person name="Palmer J.M."/>
        </authorList>
    </citation>
    <scope>NUCLEOTIDE SEQUENCE [LARGE SCALE GENOMIC DNA]</scope>
    <source>
        <strain evidence="2 3">MEX-2019</strain>
        <tissue evidence="2">Muscle</tissue>
    </source>
</reference>
<comment type="caution">
    <text evidence="2">The sequence shown here is derived from an EMBL/GenBank/DDBJ whole genome shotgun (WGS) entry which is preliminary data.</text>
</comment>
<sequence length="80" mass="8143">MCSTLSETQTESKSPAGIQTEIRFDSAEVAGAQGFSTLDSSAVGERAEPGFPSAPVLVGIWCSVATALSCAAMGFRVSIA</sequence>
<name>A0AAV9RPB3_9TELE</name>
<keyword evidence="1" id="KW-1133">Transmembrane helix</keyword>
<dbReference type="EMBL" id="JAHHUM010001524">
    <property type="protein sequence ID" value="KAK5610828.1"/>
    <property type="molecule type" value="Genomic_DNA"/>
</dbReference>
<dbReference type="Proteomes" id="UP001311232">
    <property type="component" value="Unassembled WGS sequence"/>
</dbReference>
<protein>
    <submittedName>
        <fullName evidence="2">Uncharacterized protein</fullName>
    </submittedName>
</protein>
<keyword evidence="3" id="KW-1185">Reference proteome</keyword>
<feature type="transmembrane region" description="Helical" evidence="1">
    <location>
        <begin position="56"/>
        <end position="75"/>
    </location>
</feature>
<keyword evidence="1" id="KW-0472">Membrane</keyword>
<evidence type="ECO:0000313" key="3">
    <source>
        <dbReference type="Proteomes" id="UP001311232"/>
    </source>
</evidence>
<evidence type="ECO:0000313" key="2">
    <source>
        <dbReference type="EMBL" id="KAK5610828.1"/>
    </source>
</evidence>
<dbReference type="AlphaFoldDB" id="A0AAV9RPB3"/>